<sequence length="40" mass="4284">MSELVQALGELDALIRELGAGEEADKQKVLLNEMLDGVKG</sequence>
<keyword evidence="1" id="KW-0489">Methyltransferase</keyword>
<protein>
    <submittedName>
        <fullName evidence="1">N-6 DNA methylase</fullName>
        <ecNumber evidence="1">2.1.1.72</ecNumber>
    </submittedName>
</protein>
<accession>A0A7H4M106</accession>
<organism evidence="1 2">
    <name type="scientific">Klebsiella michiganensis</name>
    <dbReference type="NCBI Taxonomy" id="1134687"/>
    <lineage>
        <taxon>Bacteria</taxon>
        <taxon>Pseudomonadati</taxon>
        <taxon>Pseudomonadota</taxon>
        <taxon>Gammaproteobacteria</taxon>
        <taxon>Enterobacterales</taxon>
        <taxon>Enterobacteriaceae</taxon>
        <taxon>Klebsiella/Raoultella group</taxon>
        <taxon>Klebsiella</taxon>
    </lineage>
</organism>
<gene>
    <name evidence="1" type="primary">hsdM_1</name>
    <name evidence="1" type="ORF">NCTC11694_03291</name>
</gene>
<evidence type="ECO:0000313" key="1">
    <source>
        <dbReference type="EMBL" id="STR42082.1"/>
    </source>
</evidence>
<name>A0A7H4M106_9ENTR</name>
<reference evidence="1 2" key="1">
    <citation type="submission" date="2018-06" db="EMBL/GenBank/DDBJ databases">
        <authorList>
            <consortium name="Pathogen Informatics"/>
            <person name="Doyle S."/>
        </authorList>
    </citation>
    <scope>NUCLEOTIDE SEQUENCE [LARGE SCALE GENOMIC DNA]</scope>
    <source>
        <strain evidence="1 2">NCTC11694</strain>
    </source>
</reference>
<dbReference type="GO" id="GO:0009007">
    <property type="term" value="F:site-specific DNA-methyltransferase (adenine-specific) activity"/>
    <property type="evidence" value="ECO:0007669"/>
    <property type="project" value="UniProtKB-EC"/>
</dbReference>
<keyword evidence="1" id="KW-0808">Transferase</keyword>
<dbReference type="Proteomes" id="UP000255050">
    <property type="component" value="Unassembled WGS sequence"/>
</dbReference>
<proteinExistence type="predicted"/>
<dbReference type="EMBL" id="UGJR01000002">
    <property type="protein sequence ID" value="STR42082.1"/>
    <property type="molecule type" value="Genomic_DNA"/>
</dbReference>
<dbReference type="AlphaFoldDB" id="A0A7H4M106"/>
<dbReference type="EC" id="2.1.1.72" evidence="1"/>
<evidence type="ECO:0000313" key="2">
    <source>
        <dbReference type="Proteomes" id="UP000255050"/>
    </source>
</evidence>
<dbReference type="GO" id="GO:0032259">
    <property type="term" value="P:methylation"/>
    <property type="evidence" value="ECO:0007669"/>
    <property type="project" value="UniProtKB-KW"/>
</dbReference>
<comment type="caution">
    <text evidence="1">The sequence shown here is derived from an EMBL/GenBank/DDBJ whole genome shotgun (WGS) entry which is preliminary data.</text>
</comment>